<reference evidence="1 2" key="1">
    <citation type="journal article" date="2022" name="Nat. Ecol. Evol.">
        <title>A masculinizing supergene underlies an exaggerated male reproductive morph in a spider.</title>
        <authorList>
            <person name="Hendrickx F."/>
            <person name="De Corte Z."/>
            <person name="Sonet G."/>
            <person name="Van Belleghem S.M."/>
            <person name="Kostlbacher S."/>
            <person name="Vangestel C."/>
        </authorList>
    </citation>
    <scope>NUCLEOTIDE SEQUENCE [LARGE SCALE GENOMIC DNA]</scope>
    <source>
        <strain evidence="1">W744_W776</strain>
    </source>
</reference>
<dbReference type="AlphaFoldDB" id="A0AAV6VXY7"/>
<gene>
    <name evidence="1" type="ORF">JTE90_020572</name>
</gene>
<evidence type="ECO:0000313" key="1">
    <source>
        <dbReference type="EMBL" id="KAG8200933.1"/>
    </source>
</evidence>
<accession>A0AAV6VXY7</accession>
<keyword evidence="2" id="KW-1185">Reference proteome</keyword>
<evidence type="ECO:0000313" key="2">
    <source>
        <dbReference type="Proteomes" id="UP000827092"/>
    </source>
</evidence>
<name>A0AAV6VXY7_9ARAC</name>
<organism evidence="1 2">
    <name type="scientific">Oedothorax gibbosus</name>
    <dbReference type="NCBI Taxonomy" id="931172"/>
    <lineage>
        <taxon>Eukaryota</taxon>
        <taxon>Metazoa</taxon>
        <taxon>Ecdysozoa</taxon>
        <taxon>Arthropoda</taxon>
        <taxon>Chelicerata</taxon>
        <taxon>Arachnida</taxon>
        <taxon>Araneae</taxon>
        <taxon>Araneomorphae</taxon>
        <taxon>Entelegynae</taxon>
        <taxon>Araneoidea</taxon>
        <taxon>Linyphiidae</taxon>
        <taxon>Erigoninae</taxon>
        <taxon>Oedothorax</taxon>
    </lineage>
</organism>
<comment type="caution">
    <text evidence="1">The sequence shown here is derived from an EMBL/GenBank/DDBJ whole genome shotgun (WGS) entry which is preliminary data.</text>
</comment>
<dbReference type="EMBL" id="JAFNEN010000011">
    <property type="protein sequence ID" value="KAG8200933.1"/>
    <property type="molecule type" value="Genomic_DNA"/>
</dbReference>
<dbReference type="Proteomes" id="UP000827092">
    <property type="component" value="Unassembled WGS sequence"/>
</dbReference>
<proteinExistence type="predicted"/>
<protein>
    <submittedName>
        <fullName evidence="1">Uncharacterized protein</fullName>
    </submittedName>
</protein>
<sequence>MFVNVLPEFACARKSVAPTTFCARKYVAPILAPTTCFASSKGILEEKAAGFPRKLQGRHLRSLGADLPPFY</sequence>